<evidence type="ECO:0000256" key="16">
    <source>
        <dbReference type="RuleBase" id="RU000304"/>
    </source>
</evidence>
<evidence type="ECO:0000256" key="6">
    <source>
        <dbReference type="ARBA" id="ARBA00022723"/>
    </source>
</evidence>
<comment type="catalytic activity">
    <reaction evidence="13">
        <text>L-threonyl-[protein] + ATP = O-phospho-L-threonyl-[protein] + ADP + H(+)</text>
        <dbReference type="Rhea" id="RHEA:46608"/>
        <dbReference type="Rhea" id="RHEA-COMP:11060"/>
        <dbReference type="Rhea" id="RHEA-COMP:11605"/>
        <dbReference type="ChEBI" id="CHEBI:15378"/>
        <dbReference type="ChEBI" id="CHEBI:30013"/>
        <dbReference type="ChEBI" id="CHEBI:30616"/>
        <dbReference type="ChEBI" id="CHEBI:61977"/>
        <dbReference type="ChEBI" id="CHEBI:456216"/>
        <dbReference type="EC" id="2.7.11.1"/>
    </reaction>
</comment>
<dbReference type="PROSITE" id="PS00107">
    <property type="entry name" value="PROTEIN_KINASE_ATP"/>
    <property type="match status" value="1"/>
</dbReference>
<evidence type="ECO:0000256" key="10">
    <source>
        <dbReference type="ARBA" id="ARBA00022837"/>
    </source>
</evidence>
<dbReference type="EMBL" id="MPUH01000215">
    <property type="protein sequence ID" value="OMJ86124.1"/>
    <property type="molecule type" value="Genomic_DNA"/>
</dbReference>
<dbReference type="InterPro" id="IPR002048">
    <property type="entry name" value="EF_hand_dom"/>
</dbReference>
<dbReference type="AlphaFoldDB" id="A0A1R2CAT4"/>
<reference evidence="19 20" key="1">
    <citation type="submission" date="2016-11" db="EMBL/GenBank/DDBJ databases">
        <title>The macronuclear genome of Stentor coeruleus: a giant cell with tiny introns.</title>
        <authorList>
            <person name="Slabodnick M."/>
            <person name="Ruby J.G."/>
            <person name="Reiff S.B."/>
            <person name="Swart E.C."/>
            <person name="Gosai S."/>
            <person name="Prabakaran S."/>
            <person name="Witkowska E."/>
            <person name="Larue G.E."/>
            <person name="Fisher S."/>
            <person name="Freeman R.M."/>
            <person name="Gunawardena J."/>
            <person name="Chu W."/>
            <person name="Stover N.A."/>
            <person name="Gregory B.D."/>
            <person name="Nowacki M."/>
            <person name="Derisi J."/>
            <person name="Roy S.W."/>
            <person name="Marshall W.F."/>
            <person name="Sood P."/>
        </authorList>
    </citation>
    <scope>NUCLEOTIDE SEQUENCE [LARGE SCALE GENOMIC DNA]</scope>
    <source>
        <strain evidence="19">WM001</strain>
    </source>
</reference>
<evidence type="ECO:0000256" key="12">
    <source>
        <dbReference type="ARBA" id="ARBA00024334"/>
    </source>
</evidence>
<evidence type="ECO:0000256" key="11">
    <source>
        <dbReference type="ARBA" id="ARBA00022840"/>
    </source>
</evidence>
<dbReference type="InterPro" id="IPR011009">
    <property type="entry name" value="Kinase-like_dom_sf"/>
</dbReference>
<dbReference type="Gene3D" id="1.10.510.10">
    <property type="entry name" value="Transferase(Phosphotransferase) domain 1"/>
    <property type="match status" value="1"/>
</dbReference>
<comment type="subunit">
    <text evidence="2">Monomer.</text>
</comment>
<evidence type="ECO:0000256" key="13">
    <source>
        <dbReference type="ARBA" id="ARBA00047899"/>
    </source>
</evidence>
<dbReference type="InterPro" id="IPR017441">
    <property type="entry name" value="Protein_kinase_ATP_BS"/>
</dbReference>
<keyword evidence="4 16" id="KW-0723">Serine/threonine-protein kinase</keyword>
<dbReference type="FunFam" id="1.10.238.10:FF:000001">
    <property type="entry name" value="Calmodulin 1"/>
    <property type="match status" value="1"/>
</dbReference>
<dbReference type="InterPro" id="IPR000719">
    <property type="entry name" value="Prot_kinase_dom"/>
</dbReference>
<sequence length="486" mass="54893">MGCVGSKKSINAHKTSKKGAQEVNITPATFLTKTKGKLSNNYTIVKKLGSGAFADVQLCVYKPLNQQRAVKIIHKAGLHHQQMDDEYMLKEISILTSLDHPNILKCYEIFEDSWKFYVSMDYCAGGELFDKIIEMKKFSEVQAAEIMCQLLSAIAYCHDKMVIHRDLKPENILLEEKQGNLSIKVADFGSSSFLDPKRKLSGCFGSAYYVAPEVLIGEYNEKCDIWSVGVIMYILLTGKPPYNGRDEKVILEQVKNTPLQIDRRDWPNLSSEAIDLLQHLLIVIPKDRISAKDALNHQWIKNFREGRECPDLKESLGELKGFTSSAKLKNAVHMFLATQAINNEELKVLKQDFINLDKNGDGKINSSELLAQYIKTMDEEEAKAAVEKIMNEVDANHSGDIDYTEFLTVCMNQNNVNSRKNLEAAFRLFDKDGSGDITVDEIKAILGSGQTLDMQIWNDIIREVDQNGDGVIDLKEFLVLMTKNFR</sequence>
<dbReference type="FunFam" id="3.30.200.20:FF:000315">
    <property type="entry name" value="Calcium-dependent protein kinase 3"/>
    <property type="match status" value="1"/>
</dbReference>
<dbReference type="CDD" id="cd00051">
    <property type="entry name" value="EFh"/>
    <property type="match status" value="1"/>
</dbReference>
<evidence type="ECO:0000256" key="3">
    <source>
        <dbReference type="ARBA" id="ARBA00012513"/>
    </source>
</evidence>
<comment type="catalytic activity">
    <reaction evidence="14">
        <text>L-seryl-[protein] + ATP = O-phospho-L-seryl-[protein] + ADP + H(+)</text>
        <dbReference type="Rhea" id="RHEA:17989"/>
        <dbReference type="Rhea" id="RHEA-COMP:9863"/>
        <dbReference type="Rhea" id="RHEA-COMP:11604"/>
        <dbReference type="ChEBI" id="CHEBI:15378"/>
        <dbReference type="ChEBI" id="CHEBI:29999"/>
        <dbReference type="ChEBI" id="CHEBI:30616"/>
        <dbReference type="ChEBI" id="CHEBI:83421"/>
        <dbReference type="ChEBI" id="CHEBI:456216"/>
        <dbReference type="EC" id="2.7.11.1"/>
    </reaction>
</comment>
<keyword evidence="11 15" id="KW-0067">ATP-binding</keyword>
<comment type="similarity">
    <text evidence="12">Belongs to the protein kinase superfamily. Ser/Thr protein kinase family. CDPK subfamily.</text>
</comment>
<evidence type="ECO:0000256" key="7">
    <source>
        <dbReference type="ARBA" id="ARBA00022737"/>
    </source>
</evidence>
<dbReference type="FunFam" id="1.10.510.10:FF:000571">
    <property type="entry name" value="Maternal embryonic leucine zipper kinase"/>
    <property type="match status" value="1"/>
</dbReference>
<feature type="binding site" evidence="15">
    <location>
        <position position="71"/>
    </location>
    <ligand>
        <name>ATP</name>
        <dbReference type="ChEBI" id="CHEBI:30616"/>
    </ligand>
</feature>
<dbReference type="PROSITE" id="PS50011">
    <property type="entry name" value="PROTEIN_KINASE_DOM"/>
    <property type="match status" value="1"/>
</dbReference>
<evidence type="ECO:0000256" key="8">
    <source>
        <dbReference type="ARBA" id="ARBA00022741"/>
    </source>
</evidence>
<evidence type="ECO:0000256" key="5">
    <source>
        <dbReference type="ARBA" id="ARBA00022679"/>
    </source>
</evidence>
<evidence type="ECO:0000259" key="18">
    <source>
        <dbReference type="PROSITE" id="PS50222"/>
    </source>
</evidence>
<dbReference type="Proteomes" id="UP000187209">
    <property type="component" value="Unassembled WGS sequence"/>
</dbReference>
<dbReference type="InterPro" id="IPR018247">
    <property type="entry name" value="EF_Hand_1_Ca_BS"/>
</dbReference>
<name>A0A1R2CAT4_9CILI</name>
<keyword evidence="6" id="KW-0479">Metal-binding</keyword>
<dbReference type="GO" id="GO:0005509">
    <property type="term" value="F:calcium ion binding"/>
    <property type="evidence" value="ECO:0007669"/>
    <property type="project" value="InterPro"/>
</dbReference>
<evidence type="ECO:0000256" key="15">
    <source>
        <dbReference type="PROSITE-ProRule" id="PRU10141"/>
    </source>
</evidence>
<organism evidence="19 20">
    <name type="scientific">Stentor coeruleus</name>
    <dbReference type="NCBI Taxonomy" id="5963"/>
    <lineage>
        <taxon>Eukaryota</taxon>
        <taxon>Sar</taxon>
        <taxon>Alveolata</taxon>
        <taxon>Ciliophora</taxon>
        <taxon>Postciliodesmatophora</taxon>
        <taxon>Heterotrichea</taxon>
        <taxon>Heterotrichida</taxon>
        <taxon>Stentoridae</taxon>
        <taxon>Stentor</taxon>
    </lineage>
</organism>
<comment type="cofactor">
    <cofactor evidence="1">
        <name>Mg(2+)</name>
        <dbReference type="ChEBI" id="CHEBI:18420"/>
    </cofactor>
</comment>
<evidence type="ECO:0000256" key="9">
    <source>
        <dbReference type="ARBA" id="ARBA00022777"/>
    </source>
</evidence>
<keyword evidence="10" id="KW-0106">Calcium</keyword>
<dbReference type="CDD" id="cd05117">
    <property type="entry name" value="STKc_CAMK"/>
    <property type="match status" value="1"/>
</dbReference>
<dbReference type="SMART" id="SM00054">
    <property type="entry name" value="EFh"/>
    <property type="match status" value="4"/>
</dbReference>
<protein>
    <recommendedName>
        <fullName evidence="3">non-specific serine/threonine protein kinase</fullName>
        <ecNumber evidence="3">2.7.11.1</ecNumber>
    </recommendedName>
</protein>
<feature type="domain" description="EF-hand" evidence="18">
    <location>
        <begin position="344"/>
        <end position="379"/>
    </location>
</feature>
<accession>A0A1R2CAT4</accession>
<feature type="domain" description="Protein kinase" evidence="17">
    <location>
        <begin position="42"/>
        <end position="300"/>
    </location>
</feature>
<evidence type="ECO:0000259" key="17">
    <source>
        <dbReference type="PROSITE" id="PS50011"/>
    </source>
</evidence>
<dbReference type="Pfam" id="PF00069">
    <property type="entry name" value="Pkinase"/>
    <property type="match status" value="1"/>
</dbReference>
<keyword evidence="7" id="KW-0677">Repeat</keyword>
<evidence type="ECO:0000256" key="1">
    <source>
        <dbReference type="ARBA" id="ARBA00001946"/>
    </source>
</evidence>
<evidence type="ECO:0000256" key="2">
    <source>
        <dbReference type="ARBA" id="ARBA00011245"/>
    </source>
</evidence>
<dbReference type="EC" id="2.7.11.1" evidence="3"/>
<dbReference type="InterPro" id="IPR050205">
    <property type="entry name" value="CDPK_Ser/Thr_kinases"/>
</dbReference>
<gene>
    <name evidence="19" type="ORF">SteCoe_12399</name>
</gene>
<evidence type="ECO:0000256" key="14">
    <source>
        <dbReference type="ARBA" id="ARBA00048679"/>
    </source>
</evidence>
<dbReference type="InterPro" id="IPR011992">
    <property type="entry name" value="EF-hand-dom_pair"/>
</dbReference>
<dbReference type="PROSITE" id="PS00018">
    <property type="entry name" value="EF_HAND_1"/>
    <property type="match status" value="4"/>
</dbReference>
<keyword evidence="9" id="KW-0418">Kinase</keyword>
<evidence type="ECO:0000256" key="4">
    <source>
        <dbReference type="ARBA" id="ARBA00022527"/>
    </source>
</evidence>
<proteinExistence type="inferred from homology"/>
<dbReference type="PROSITE" id="PS50222">
    <property type="entry name" value="EF_HAND_2"/>
    <property type="match status" value="4"/>
</dbReference>
<dbReference type="InterPro" id="IPR008271">
    <property type="entry name" value="Ser/Thr_kinase_AS"/>
</dbReference>
<feature type="domain" description="EF-hand" evidence="18">
    <location>
        <begin position="417"/>
        <end position="452"/>
    </location>
</feature>
<dbReference type="Pfam" id="PF13499">
    <property type="entry name" value="EF-hand_7"/>
    <property type="match status" value="2"/>
</dbReference>
<dbReference type="PROSITE" id="PS00108">
    <property type="entry name" value="PROTEIN_KINASE_ST"/>
    <property type="match status" value="1"/>
</dbReference>
<dbReference type="GO" id="GO:0004674">
    <property type="term" value="F:protein serine/threonine kinase activity"/>
    <property type="evidence" value="ECO:0007669"/>
    <property type="project" value="UniProtKB-KW"/>
</dbReference>
<dbReference type="Gene3D" id="1.10.238.10">
    <property type="entry name" value="EF-hand"/>
    <property type="match status" value="2"/>
</dbReference>
<feature type="domain" description="EF-hand" evidence="18">
    <location>
        <begin position="453"/>
        <end position="486"/>
    </location>
</feature>
<dbReference type="SUPFAM" id="SSF56112">
    <property type="entry name" value="Protein kinase-like (PK-like)"/>
    <property type="match status" value="1"/>
</dbReference>
<dbReference type="PANTHER" id="PTHR24349">
    <property type="entry name" value="SERINE/THREONINE-PROTEIN KINASE"/>
    <property type="match status" value="1"/>
</dbReference>
<dbReference type="GO" id="GO:0005524">
    <property type="term" value="F:ATP binding"/>
    <property type="evidence" value="ECO:0007669"/>
    <property type="project" value="UniProtKB-UniRule"/>
</dbReference>
<dbReference type="SMART" id="SM00220">
    <property type="entry name" value="S_TKc"/>
    <property type="match status" value="1"/>
</dbReference>
<evidence type="ECO:0000313" key="20">
    <source>
        <dbReference type="Proteomes" id="UP000187209"/>
    </source>
</evidence>
<dbReference type="Gene3D" id="3.30.200.20">
    <property type="entry name" value="Phosphorylase Kinase, domain 1"/>
    <property type="match status" value="1"/>
</dbReference>
<keyword evidence="8 15" id="KW-0547">Nucleotide-binding</keyword>
<keyword evidence="20" id="KW-1185">Reference proteome</keyword>
<keyword evidence="5" id="KW-0808">Transferase</keyword>
<comment type="caution">
    <text evidence="19">The sequence shown here is derived from an EMBL/GenBank/DDBJ whole genome shotgun (WGS) entry which is preliminary data.</text>
</comment>
<feature type="domain" description="EF-hand" evidence="18">
    <location>
        <begin position="381"/>
        <end position="416"/>
    </location>
</feature>
<dbReference type="SUPFAM" id="SSF47473">
    <property type="entry name" value="EF-hand"/>
    <property type="match status" value="1"/>
</dbReference>
<evidence type="ECO:0000313" key="19">
    <source>
        <dbReference type="EMBL" id="OMJ86124.1"/>
    </source>
</evidence>
<dbReference type="OrthoDB" id="40902at2759"/>